<dbReference type="Proteomes" id="UP001374579">
    <property type="component" value="Unassembled WGS sequence"/>
</dbReference>
<feature type="region of interest" description="Disordered" evidence="1">
    <location>
        <begin position="608"/>
        <end position="776"/>
    </location>
</feature>
<dbReference type="PANTHER" id="PTHR11370:SF4">
    <property type="entry name" value="DNA-REPAIR PROTEIN XRCC1 N-TERMINAL DOMAIN-CONTAINING PROTEIN"/>
    <property type="match status" value="1"/>
</dbReference>
<feature type="compositionally biased region" description="Low complexity" evidence="1">
    <location>
        <begin position="328"/>
        <end position="337"/>
    </location>
</feature>
<reference evidence="3 4" key="1">
    <citation type="submission" date="2024-02" db="EMBL/GenBank/DDBJ databases">
        <title>Chromosome-scale genome assembly of the rough periwinkle Littorina saxatilis.</title>
        <authorList>
            <person name="De Jode A."/>
            <person name="Faria R."/>
            <person name="Formenti G."/>
            <person name="Sims Y."/>
            <person name="Smith T.P."/>
            <person name="Tracey A."/>
            <person name="Wood J.M.D."/>
            <person name="Zagrodzka Z.B."/>
            <person name="Johannesson K."/>
            <person name="Butlin R.K."/>
            <person name="Leder E.H."/>
        </authorList>
    </citation>
    <scope>NUCLEOTIDE SEQUENCE [LARGE SCALE GENOMIC DNA]</scope>
    <source>
        <strain evidence="3">Snail1</strain>
        <tissue evidence="3">Muscle</tissue>
    </source>
</reference>
<feature type="compositionally biased region" description="Polar residues" evidence="1">
    <location>
        <begin position="765"/>
        <end position="774"/>
    </location>
</feature>
<feature type="region of interest" description="Disordered" evidence="1">
    <location>
        <begin position="576"/>
        <end position="595"/>
    </location>
</feature>
<dbReference type="GO" id="GO:0005634">
    <property type="term" value="C:nucleus"/>
    <property type="evidence" value="ECO:0007669"/>
    <property type="project" value="InterPro"/>
</dbReference>
<dbReference type="GO" id="GO:0000012">
    <property type="term" value="P:single strand break repair"/>
    <property type="evidence" value="ECO:0007669"/>
    <property type="project" value="InterPro"/>
</dbReference>
<feature type="compositionally biased region" description="Polar residues" evidence="1">
    <location>
        <begin position="155"/>
        <end position="173"/>
    </location>
</feature>
<keyword evidence="4" id="KW-1185">Reference proteome</keyword>
<dbReference type="EMBL" id="JBAMIC010004070">
    <property type="protein sequence ID" value="KAK7088040.1"/>
    <property type="molecule type" value="Genomic_DNA"/>
</dbReference>
<gene>
    <name evidence="3" type="ORF">V1264_022013</name>
</gene>
<dbReference type="InterPro" id="IPR002706">
    <property type="entry name" value="Xrcc1_N"/>
</dbReference>
<protein>
    <recommendedName>
        <fullName evidence="2">DNA-repair protein Xrcc1 N-terminal domain-containing protein</fullName>
    </recommendedName>
</protein>
<feature type="compositionally biased region" description="Low complexity" evidence="1">
    <location>
        <begin position="609"/>
        <end position="633"/>
    </location>
</feature>
<feature type="region of interest" description="Disordered" evidence="1">
    <location>
        <begin position="328"/>
        <end position="523"/>
    </location>
</feature>
<organism evidence="3 4">
    <name type="scientific">Littorina saxatilis</name>
    <dbReference type="NCBI Taxonomy" id="31220"/>
    <lineage>
        <taxon>Eukaryota</taxon>
        <taxon>Metazoa</taxon>
        <taxon>Spiralia</taxon>
        <taxon>Lophotrochozoa</taxon>
        <taxon>Mollusca</taxon>
        <taxon>Gastropoda</taxon>
        <taxon>Caenogastropoda</taxon>
        <taxon>Littorinimorpha</taxon>
        <taxon>Littorinoidea</taxon>
        <taxon>Littorinidae</taxon>
        <taxon>Littorina</taxon>
    </lineage>
</organism>
<dbReference type="GO" id="GO:0006284">
    <property type="term" value="P:base-excision repair"/>
    <property type="evidence" value="ECO:0007669"/>
    <property type="project" value="TreeGrafter"/>
</dbReference>
<name>A0AAN9FYM2_9CAEN</name>
<dbReference type="PANTHER" id="PTHR11370">
    <property type="entry name" value="DNA-REPAIR PROTEIN XRCC1"/>
    <property type="match status" value="1"/>
</dbReference>
<evidence type="ECO:0000313" key="3">
    <source>
        <dbReference type="EMBL" id="KAK7088040.1"/>
    </source>
</evidence>
<feature type="compositionally biased region" description="Basic residues" evidence="1">
    <location>
        <begin position="735"/>
        <end position="748"/>
    </location>
</feature>
<sequence>MPPTKIKFVVSFSSQDKVYKVSNLLSDDSKHWLSDPQDRSGQVEAIFQLEKPCRLAFIDIGVIWCATVEVRVGKSDWPQGQSYVPLVPLQTLMSPVDCRLGRNTKRMCMFSKAHFREGGAQGEWDRIQVVCRQPWRKDVQLGLSFLRMRSHDGDSSANQSCVDPGNSSGSKPLAQINSVADIQKHFFGDRPDENDNNSGLKQRLQKIASTAEDGTENPDTLPRVARMVLTANQQYPQPGPPGQHDNAGRLFSNTVKQQQAPEFSEEVTQFLNTLDISKQDIETLQVSDLRHKFEKLKWRKLTADEKRSFYACCQDFIGHMFDEESNSTNNIASATSAKQSASERNDTNTSSEPRKGLDNRSPVGQKALMKDARNHTSRGSELSPKLSKEIMPQTQKVKAKEESMSSGGFLRTVSSKSNASEAKGALTKNKTGVSDVIKKSGVTPNKTPAKTEQMYNSTNSTPGRTPVSGYSHDRNKSTSSRHIVSSPSSGSSPCSTKPKSSNKVSKNSQNQKALYKNTSSPTSISNRVLNGETFFYGGETMKCVLPSGSSAKKSSSPSTLPSSPLYGVSLGATGLVSNSQSKSDTSPRSTIDPSLLNSHKQFLNSRVNTLSSPTSQKTSPPSALAAASLTPSSVTKGRRGAAGNKSRPTRGKRLGSPLDTLSNSGPAKRQPKPSTPLQPDVSPPNSGGWLNTTRGRGRGRGGAGSNLRRKKEGPEDSDDDLHELPSLQANQGQRGRGRGRGSRARGRGRGTANRRLELPQEPTCPVNTSTTPSTYDRVDDPFSGELQIDEDAVFVECPMCQEMFPSDTVNLHAAGCFGQSSRGASLAAAFVQCPLCEEMFPDENIAEHASSCLL</sequence>
<feature type="compositionally biased region" description="Basic and acidic residues" evidence="1">
    <location>
        <begin position="341"/>
        <end position="358"/>
    </location>
</feature>
<feature type="compositionally biased region" description="Low complexity" evidence="1">
    <location>
        <begin position="477"/>
        <end position="512"/>
    </location>
</feature>
<evidence type="ECO:0000313" key="4">
    <source>
        <dbReference type="Proteomes" id="UP001374579"/>
    </source>
</evidence>
<dbReference type="InterPro" id="IPR008979">
    <property type="entry name" value="Galactose-bd-like_sf"/>
</dbReference>
<dbReference type="FunFam" id="2.60.120.260:FF:000025">
    <property type="entry name" value="DNA repair protein XRCC1 isoform X1"/>
    <property type="match status" value="1"/>
</dbReference>
<feature type="compositionally biased region" description="Polar residues" evidence="1">
    <location>
        <begin position="442"/>
        <end position="463"/>
    </location>
</feature>
<feature type="region of interest" description="Disordered" evidence="1">
    <location>
        <begin position="151"/>
        <end position="173"/>
    </location>
</feature>
<accession>A0AAN9FYM2</accession>
<dbReference type="AlphaFoldDB" id="A0AAN9FYM2"/>
<dbReference type="Pfam" id="PF01834">
    <property type="entry name" value="XRCC1_N"/>
    <property type="match status" value="1"/>
</dbReference>
<proteinExistence type="predicted"/>
<evidence type="ECO:0000256" key="1">
    <source>
        <dbReference type="SAM" id="MobiDB-lite"/>
    </source>
</evidence>
<comment type="caution">
    <text evidence="3">The sequence shown here is derived from an EMBL/GenBank/DDBJ whole genome shotgun (WGS) entry which is preliminary data.</text>
</comment>
<dbReference type="SUPFAM" id="SSF49785">
    <property type="entry name" value="Galactose-binding domain-like"/>
    <property type="match status" value="1"/>
</dbReference>
<evidence type="ECO:0000259" key="2">
    <source>
        <dbReference type="Pfam" id="PF01834"/>
    </source>
</evidence>
<feature type="domain" description="DNA-repair protein Xrcc1 N-terminal" evidence="2">
    <location>
        <begin position="1"/>
        <end position="148"/>
    </location>
</feature>
<dbReference type="Gene3D" id="2.60.120.260">
    <property type="entry name" value="Galactose-binding domain-like"/>
    <property type="match status" value="1"/>
</dbReference>
<dbReference type="GO" id="GO:0003684">
    <property type="term" value="F:damaged DNA binding"/>
    <property type="evidence" value="ECO:0007669"/>
    <property type="project" value="InterPro"/>
</dbReference>